<dbReference type="HOGENOM" id="CLU_063235_0_0_11"/>
<dbReference type="GO" id="GO:0003700">
    <property type="term" value="F:DNA-binding transcription factor activity"/>
    <property type="evidence" value="ECO:0007669"/>
    <property type="project" value="InterPro"/>
</dbReference>
<dbReference type="Pfam" id="PF12840">
    <property type="entry name" value="HTH_20"/>
    <property type="match status" value="1"/>
</dbReference>
<reference evidence="5 6" key="1">
    <citation type="journal article" date="2009" name="Stand. Genomic Sci.">
        <title>Complete genome sequence of Stackebrandtia nassauensis type strain (LLR-40K-21).</title>
        <authorList>
            <person name="Munk C."/>
            <person name="Lapidus A."/>
            <person name="Copeland A."/>
            <person name="Jando M."/>
            <person name="Mayilraj S."/>
            <person name="Glavina Del Rio T."/>
            <person name="Nolan M."/>
            <person name="Chen F."/>
            <person name="Lucas S."/>
            <person name="Tice H."/>
            <person name="Cheng J.F."/>
            <person name="Han C."/>
            <person name="Detter J.C."/>
            <person name="Bruce D."/>
            <person name="Goodwin L."/>
            <person name="Chain P."/>
            <person name="Pitluck S."/>
            <person name="Goker M."/>
            <person name="Ovchinikova G."/>
            <person name="Pati A."/>
            <person name="Ivanova N."/>
            <person name="Mavromatis K."/>
            <person name="Chen A."/>
            <person name="Palaniappan K."/>
            <person name="Land M."/>
            <person name="Hauser L."/>
            <person name="Chang Y.J."/>
            <person name="Jeffries C.D."/>
            <person name="Bristow J."/>
            <person name="Eisen J.A."/>
            <person name="Markowitz V."/>
            <person name="Hugenholtz P."/>
            <person name="Kyrpides N.C."/>
            <person name="Klenk H.P."/>
        </authorList>
    </citation>
    <scope>NUCLEOTIDE SEQUENCE [LARGE SCALE GENOMIC DNA]</scope>
    <source>
        <strain evidence="6">DSM 44728 / CIP 108903 / NRRL B-16338 / NBRC 102104 / LLR-40K-21</strain>
    </source>
</reference>
<dbReference type="SUPFAM" id="SSF46785">
    <property type="entry name" value="Winged helix' DNA-binding domain"/>
    <property type="match status" value="1"/>
</dbReference>
<dbReference type="Proteomes" id="UP000000844">
    <property type="component" value="Chromosome"/>
</dbReference>
<dbReference type="InterPro" id="IPR011991">
    <property type="entry name" value="ArsR-like_HTH"/>
</dbReference>
<evidence type="ECO:0000313" key="6">
    <source>
        <dbReference type="Proteomes" id="UP000000844"/>
    </source>
</evidence>
<keyword evidence="6" id="KW-1185">Reference proteome</keyword>
<dbReference type="OrthoDB" id="3542816at2"/>
<dbReference type="InterPro" id="IPR036388">
    <property type="entry name" value="WH-like_DNA-bd_sf"/>
</dbReference>
<evidence type="ECO:0000256" key="2">
    <source>
        <dbReference type="ARBA" id="ARBA00023125"/>
    </source>
</evidence>
<dbReference type="PANTHER" id="PTHR43132:SF6">
    <property type="entry name" value="HTH-TYPE TRANSCRIPTIONAL REPRESSOR CZRA"/>
    <property type="match status" value="1"/>
</dbReference>
<dbReference type="EMBL" id="CP001778">
    <property type="protein sequence ID" value="ADD44943.1"/>
    <property type="molecule type" value="Genomic_DNA"/>
</dbReference>
<proteinExistence type="predicted"/>
<organism evidence="5 6">
    <name type="scientific">Stackebrandtia nassauensis (strain DSM 44728 / CIP 108903 / NRRL B-16338 / NBRC 102104 / LLR-40K-21)</name>
    <dbReference type="NCBI Taxonomy" id="446470"/>
    <lineage>
        <taxon>Bacteria</taxon>
        <taxon>Bacillati</taxon>
        <taxon>Actinomycetota</taxon>
        <taxon>Actinomycetes</taxon>
        <taxon>Glycomycetales</taxon>
        <taxon>Glycomycetaceae</taxon>
        <taxon>Stackebrandtia</taxon>
    </lineage>
</organism>
<accession>D3PUR9</accession>
<dbReference type="SMART" id="SM00418">
    <property type="entry name" value="HTH_ARSR"/>
    <property type="match status" value="1"/>
</dbReference>
<dbReference type="RefSeq" id="WP_013020514.1">
    <property type="nucleotide sequence ID" value="NC_013947.1"/>
</dbReference>
<dbReference type="InterPro" id="IPR001845">
    <property type="entry name" value="HTH_ArsR_DNA-bd_dom"/>
</dbReference>
<protein>
    <submittedName>
        <fullName evidence="5">Transcriptional regulator, ArsR family</fullName>
    </submittedName>
</protein>
<gene>
    <name evidence="5" type="ordered locus">Snas_5309</name>
</gene>
<evidence type="ECO:0000256" key="1">
    <source>
        <dbReference type="ARBA" id="ARBA00023015"/>
    </source>
</evidence>
<evidence type="ECO:0000259" key="4">
    <source>
        <dbReference type="PROSITE" id="PS50987"/>
    </source>
</evidence>
<dbReference type="eggNOG" id="COG0640">
    <property type="taxonomic scope" value="Bacteria"/>
</dbReference>
<name>D3PUR9_STANL</name>
<keyword evidence="1" id="KW-0805">Transcription regulation</keyword>
<dbReference type="PANTHER" id="PTHR43132">
    <property type="entry name" value="ARSENICAL RESISTANCE OPERON REPRESSOR ARSR-RELATED"/>
    <property type="match status" value="1"/>
</dbReference>
<dbReference type="Gene3D" id="1.10.10.10">
    <property type="entry name" value="Winged helix-like DNA-binding domain superfamily/Winged helix DNA-binding domain"/>
    <property type="match status" value="1"/>
</dbReference>
<dbReference type="GO" id="GO:0003677">
    <property type="term" value="F:DNA binding"/>
    <property type="evidence" value="ECO:0007669"/>
    <property type="project" value="UniProtKB-KW"/>
</dbReference>
<dbReference type="PRINTS" id="PR00778">
    <property type="entry name" value="HTHARSR"/>
</dbReference>
<dbReference type="InterPro" id="IPR036390">
    <property type="entry name" value="WH_DNA-bd_sf"/>
</dbReference>
<sequence length="318" mass="34670">MHSFEFSADDLARTRYAVSPVHELVWSTVTLRKPRKAALHAPWREAVLAKLDPRRFELLFALTSGRTYLPDFLHPAPTRQRPGLRDQLSTVAATDEALAVAQVRRIATEPAPPLREFLARPRAGLDRLVDMMDDYFTAALAPHWPRIRGIAEADIAHRANLTSAHGAAATINDLHSRLSWNGTILDIHIGSSDEPVRNIRDAVLVPCCFAWPTVHPSTAADPDITIAYPPRGVGRLWQSSTARRTDATADLLGTTRTAVLRLLEAAHTTGEVAQALGLSAATASHHLVVLRNAGLAAADRDGRAVRYSRTPLGDTLTG</sequence>
<feature type="domain" description="HTH arsR-type" evidence="4">
    <location>
        <begin position="236"/>
        <end position="318"/>
    </location>
</feature>
<dbReference type="PROSITE" id="PS50987">
    <property type="entry name" value="HTH_ARSR_2"/>
    <property type="match status" value="1"/>
</dbReference>
<dbReference type="CDD" id="cd00090">
    <property type="entry name" value="HTH_ARSR"/>
    <property type="match status" value="1"/>
</dbReference>
<evidence type="ECO:0000313" key="5">
    <source>
        <dbReference type="EMBL" id="ADD44943.1"/>
    </source>
</evidence>
<keyword evidence="3" id="KW-0804">Transcription</keyword>
<dbReference type="STRING" id="446470.Snas_5309"/>
<evidence type="ECO:0000256" key="3">
    <source>
        <dbReference type="ARBA" id="ARBA00023163"/>
    </source>
</evidence>
<dbReference type="InterPro" id="IPR051011">
    <property type="entry name" value="Metal_resp_trans_reg"/>
</dbReference>
<keyword evidence="2" id="KW-0238">DNA-binding</keyword>
<dbReference type="AlphaFoldDB" id="D3PUR9"/>
<dbReference type="KEGG" id="sna:Snas_5309"/>